<comment type="caution">
    <text evidence="2">The sequence shown here is derived from an EMBL/GenBank/DDBJ whole genome shotgun (WGS) entry which is preliminary data.</text>
</comment>
<keyword evidence="1" id="KW-0472">Membrane</keyword>
<name>A0ABS7FMC6_9ACTN</name>
<accession>A0ABS7FMC6</accession>
<keyword evidence="3" id="KW-1185">Reference proteome</keyword>
<gene>
    <name evidence="2" type="ORF">K1Y72_04075</name>
</gene>
<evidence type="ECO:0000256" key="1">
    <source>
        <dbReference type="SAM" id="Phobius"/>
    </source>
</evidence>
<keyword evidence="1" id="KW-0812">Transmembrane</keyword>
<proteinExistence type="predicted"/>
<keyword evidence="1" id="KW-1133">Transmembrane helix</keyword>
<protein>
    <submittedName>
        <fullName evidence="2">Uncharacterized protein</fullName>
    </submittedName>
</protein>
<evidence type="ECO:0000313" key="2">
    <source>
        <dbReference type="EMBL" id="MBW8481537.1"/>
    </source>
</evidence>
<dbReference type="RefSeq" id="WP_220163328.1">
    <property type="nucleotide sequence ID" value="NZ_JAIBOA010000002.1"/>
</dbReference>
<evidence type="ECO:0000313" key="3">
    <source>
        <dbReference type="Proteomes" id="UP000774570"/>
    </source>
</evidence>
<dbReference type="EMBL" id="JAIBOA010000002">
    <property type="protein sequence ID" value="MBW8481537.1"/>
    <property type="molecule type" value="Genomic_DNA"/>
</dbReference>
<feature type="transmembrane region" description="Helical" evidence="1">
    <location>
        <begin position="20"/>
        <end position="38"/>
    </location>
</feature>
<organism evidence="2 3">
    <name type="scientific">Actinomadura parmotrematis</name>
    <dbReference type="NCBI Taxonomy" id="2864039"/>
    <lineage>
        <taxon>Bacteria</taxon>
        <taxon>Bacillati</taxon>
        <taxon>Actinomycetota</taxon>
        <taxon>Actinomycetes</taxon>
        <taxon>Streptosporangiales</taxon>
        <taxon>Thermomonosporaceae</taxon>
        <taxon>Actinomadura</taxon>
    </lineage>
</organism>
<sequence>MLAILADNNLPLNNDTVSPGFLGFGVFLALAFATYLLIRSMNKQIKRIQAPSEAQLKQEEWERAEAVRADAAARGEAPPDAG</sequence>
<dbReference type="Proteomes" id="UP000774570">
    <property type="component" value="Unassembled WGS sequence"/>
</dbReference>
<reference evidence="2 3" key="1">
    <citation type="submission" date="2021-07" db="EMBL/GenBank/DDBJ databases">
        <title>Actinomadura sp. PM05-2 isolated from lichen.</title>
        <authorList>
            <person name="Somphong A."/>
            <person name="Phongsopitanun W."/>
            <person name="Tanasupawat S."/>
            <person name="Peongsungnone V."/>
        </authorList>
    </citation>
    <scope>NUCLEOTIDE SEQUENCE [LARGE SCALE GENOMIC DNA]</scope>
    <source>
        <strain evidence="2 3">PM05-2</strain>
    </source>
</reference>